<gene>
    <name evidence="2" type="ORF">LCGC14_2040000</name>
</gene>
<evidence type="ECO:0000259" key="1">
    <source>
        <dbReference type="Pfam" id="PF13635"/>
    </source>
</evidence>
<dbReference type="EMBL" id="LAZR01023901">
    <property type="protein sequence ID" value="KKL76925.1"/>
    <property type="molecule type" value="Genomic_DNA"/>
</dbReference>
<name>A0A0F9H5L7_9ZZZZ</name>
<proteinExistence type="predicted"/>
<organism evidence="2">
    <name type="scientific">marine sediment metagenome</name>
    <dbReference type="NCBI Taxonomy" id="412755"/>
    <lineage>
        <taxon>unclassified sequences</taxon>
        <taxon>metagenomes</taxon>
        <taxon>ecological metagenomes</taxon>
    </lineage>
</organism>
<feature type="non-terminal residue" evidence="2">
    <location>
        <position position="1"/>
    </location>
</feature>
<feature type="domain" description="DUF4143" evidence="1">
    <location>
        <begin position="50"/>
        <end position="201"/>
    </location>
</feature>
<evidence type="ECO:0000313" key="2">
    <source>
        <dbReference type="EMBL" id="KKL76925.1"/>
    </source>
</evidence>
<reference evidence="2" key="1">
    <citation type="journal article" date="2015" name="Nature">
        <title>Complex archaea that bridge the gap between prokaryotes and eukaryotes.</title>
        <authorList>
            <person name="Spang A."/>
            <person name="Saw J.H."/>
            <person name="Jorgensen S.L."/>
            <person name="Zaremba-Niedzwiedzka K."/>
            <person name="Martijn J."/>
            <person name="Lind A.E."/>
            <person name="van Eijk R."/>
            <person name="Schleper C."/>
            <person name="Guy L."/>
            <person name="Ettema T.J."/>
        </authorList>
    </citation>
    <scope>NUCLEOTIDE SEQUENCE</scope>
</reference>
<dbReference type="AlphaFoldDB" id="A0A0F9H5L7"/>
<comment type="caution">
    <text evidence="2">The sequence shown here is derived from an EMBL/GenBank/DDBJ whole genome shotgun (WGS) entry which is preliminary data.</text>
</comment>
<dbReference type="InterPro" id="IPR025420">
    <property type="entry name" value="DUF4143"/>
</dbReference>
<protein>
    <recommendedName>
        <fullName evidence="1">DUF4143 domain-containing protein</fullName>
    </recommendedName>
</protein>
<dbReference type="Pfam" id="PF13635">
    <property type="entry name" value="DUF4143"/>
    <property type="match status" value="1"/>
</dbReference>
<accession>A0A0F9H5L7</accession>
<sequence>SFLLHQDHARRSSILGQYIKFGGYPAVSDKSFSDEKRYIWLSDYIRTYLERDIRDLAEIRNLEPFVKIQQMSALLTGQTINFNKLASEAGVTIPTAQRFIEYLQISYQVILLQPWAKNKRKRLVKSPKLHYLDPGIQNSILQKRGGMTGFEFESLVIGEIYKQMKSAGLPFRLYHLRTFDGMETDLIVETDKGYYAFEIKMSSNIKKSDASNLKRLDSILDKKTIGRFILSNDPQVKEFEGGVLAVPIGLFLM</sequence>
<dbReference type="PANTHER" id="PTHR43566:SF2">
    <property type="entry name" value="DUF4143 DOMAIN-CONTAINING PROTEIN"/>
    <property type="match status" value="1"/>
</dbReference>
<dbReference type="PANTHER" id="PTHR43566">
    <property type="entry name" value="CONSERVED PROTEIN"/>
    <property type="match status" value="1"/>
</dbReference>